<keyword evidence="7" id="KW-0288">FMN</keyword>
<keyword evidence="7" id="KW-1003">Cell membrane</keyword>
<feature type="transmembrane region" description="Helical" evidence="7">
    <location>
        <begin position="205"/>
        <end position="224"/>
    </location>
</feature>
<dbReference type="GO" id="GO:0016679">
    <property type="term" value="F:oxidoreductase activity, acting on diphenols and related substances as donors"/>
    <property type="evidence" value="ECO:0007669"/>
    <property type="project" value="TreeGrafter"/>
</dbReference>
<dbReference type="GO" id="GO:0030091">
    <property type="term" value="P:protein repair"/>
    <property type="evidence" value="ECO:0007669"/>
    <property type="project" value="UniProtKB-UniRule"/>
</dbReference>
<reference evidence="9" key="1">
    <citation type="submission" date="2017-09" db="EMBL/GenBank/DDBJ databases">
        <title>FDA dAtabase for Regulatory Grade micrObial Sequences (FDA-ARGOS): Supporting development and validation of Infectious Disease Dx tests.</title>
        <authorList>
            <person name="Minogue T."/>
            <person name="Wolcott M."/>
            <person name="Wasieloski L."/>
            <person name="Aguilar W."/>
            <person name="Moore D."/>
            <person name="Tallon L."/>
            <person name="Sadzewicz L."/>
            <person name="Ott S."/>
            <person name="Zhao X."/>
            <person name="Nagaraj S."/>
            <person name="Vavikolanu K."/>
            <person name="Aluvathingal J."/>
            <person name="Nadendla S."/>
            <person name="Sichtig H."/>
        </authorList>
    </citation>
    <scope>NUCLEOTIDE SEQUENCE [LARGE SCALE GENOMIC DNA]</scope>
    <source>
        <strain evidence="9">FDAARGOS_390</strain>
    </source>
</reference>
<gene>
    <name evidence="7" type="primary">msrQ</name>
    <name evidence="8" type="ORF">CRM94_37030</name>
</gene>
<comment type="similarity">
    <text evidence="7">Belongs to the MsrQ family.</text>
</comment>
<dbReference type="GO" id="GO:0009055">
    <property type="term" value="F:electron transfer activity"/>
    <property type="evidence" value="ECO:0007669"/>
    <property type="project" value="UniProtKB-UniRule"/>
</dbReference>
<feature type="transmembrane region" description="Helical" evidence="7">
    <location>
        <begin position="40"/>
        <end position="63"/>
    </location>
</feature>
<dbReference type="EMBL" id="PDDY01000004">
    <property type="protein sequence ID" value="PEH39842.1"/>
    <property type="molecule type" value="Genomic_DNA"/>
</dbReference>
<keyword evidence="5 7" id="KW-0408">Iron</keyword>
<keyword evidence="7" id="KW-0249">Electron transport</keyword>
<comment type="function">
    <text evidence="7">Part of the MsrPQ system that repairs oxidized periplasmic proteins containing methionine sulfoxide residues (Met-O), using respiratory chain electrons. Thus protects these proteins from oxidative-stress damage caused by reactive species of oxygen and chlorine generated by the host defense mechanisms. MsrPQ is essential for the maintenance of envelope integrity under bleach stress, rescuing a wide series of structurally unrelated periplasmic proteins from methionine oxidation. MsrQ provides electrons for reduction to the reductase catalytic subunit MsrP, using the quinone pool of the respiratory chain.</text>
</comment>
<keyword evidence="7" id="KW-0349">Heme</keyword>
<comment type="subcellular location">
    <subcellularLocation>
        <location evidence="7">Cell membrane</location>
        <topology evidence="7">Multi-pass membrane protein</topology>
    </subcellularLocation>
    <subcellularLocation>
        <location evidence="1">Membrane</location>
        <topology evidence="1">Multi-pass membrane protein</topology>
    </subcellularLocation>
</comment>
<keyword evidence="7" id="KW-0285">Flavoprotein</keyword>
<keyword evidence="3 7" id="KW-0812">Transmembrane</keyword>
<evidence type="ECO:0000256" key="7">
    <source>
        <dbReference type="HAMAP-Rule" id="MF_01207"/>
    </source>
</evidence>
<dbReference type="Proteomes" id="UP000220629">
    <property type="component" value="Unassembled WGS sequence"/>
</dbReference>
<dbReference type="PANTHER" id="PTHR36964:SF1">
    <property type="entry name" value="PROTEIN-METHIONINE-SULFOXIDE REDUCTASE HEME-BINDING SUBUNIT MSRQ"/>
    <property type="match status" value="1"/>
</dbReference>
<feature type="transmembrane region" description="Helical" evidence="7">
    <location>
        <begin position="177"/>
        <end position="193"/>
    </location>
</feature>
<dbReference type="PANTHER" id="PTHR36964">
    <property type="entry name" value="PROTEIN-METHIONINE-SULFOXIDE REDUCTASE HEME-BINDING SUBUNIT MSRQ"/>
    <property type="match status" value="1"/>
</dbReference>
<organism evidence="8 9">
    <name type="scientific">Burkholderia gladioli</name>
    <name type="common">Pseudomonas marginata</name>
    <name type="synonym">Phytomonas marginata</name>
    <dbReference type="NCBI Taxonomy" id="28095"/>
    <lineage>
        <taxon>Bacteria</taxon>
        <taxon>Pseudomonadati</taxon>
        <taxon>Pseudomonadota</taxon>
        <taxon>Betaproteobacteria</taxon>
        <taxon>Burkholderiales</taxon>
        <taxon>Burkholderiaceae</taxon>
        <taxon>Burkholderia</taxon>
    </lineage>
</organism>
<dbReference type="GO" id="GO:0020037">
    <property type="term" value="F:heme binding"/>
    <property type="evidence" value="ECO:0007669"/>
    <property type="project" value="UniProtKB-UniRule"/>
</dbReference>
<feature type="transmembrane region" description="Helical" evidence="7">
    <location>
        <begin position="144"/>
        <end position="165"/>
    </location>
</feature>
<evidence type="ECO:0000256" key="4">
    <source>
        <dbReference type="ARBA" id="ARBA00022989"/>
    </source>
</evidence>
<proteinExistence type="inferred from homology"/>
<dbReference type="GO" id="GO:0005886">
    <property type="term" value="C:plasma membrane"/>
    <property type="evidence" value="ECO:0007669"/>
    <property type="project" value="UniProtKB-SubCell"/>
</dbReference>
<keyword evidence="7" id="KW-0479">Metal-binding</keyword>
<dbReference type="InterPro" id="IPR013130">
    <property type="entry name" value="Fe3_Rdtase_TM_dom"/>
</dbReference>
<dbReference type="NCBIfam" id="NF003837">
    <property type="entry name" value="PRK05419.2-5"/>
    <property type="match status" value="1"/>
</dbReference>
<evidence type="ECO:0000256" key="1">
    <source>
        <dbReference type="ARBA" id="ARBA00004141"/>
    </source>
</evidence>
<dbReference type="AlphaFoldDB" id="A0A2A7S8P5"/>
<evidence type="ECO:0000256" key="5">
    <source>
        <dbReference type="ARBA" id="ARBA00023004"/>
    </source>
</evidence>
<dbReference type="GO" id="GO:0046872">
    <property type="term" value="F:metal ion binding"/>
    <property type="evidence" value="ECO:0007669"/>
    <property type="project" value="UniProtKB-KW"/>
</dbReference>
<name>A0A2A7S8P5_BURGA</name>
<dbReference type="GO" id="GO:0010181">
    <property type="term" value="F:FMN binding"/>
    <property type="evidence" value="ECO:0007669"/>
    <property type="project" value="UniProtKB-UniRule"/>
</dbReference>
<evidence type="ECO:0000313" key="9">
    <source>
        <dbReference type="Proteomes" id="UP000220629"/>
    </source>
</evidence>
<comment type="cofactor">
    <cofactor evidence="7">
        <name>heme b</name>
        <dbReference type="ChEBI" id="CHEBI:60344"/>
    </cofactor>
    <text evidence="7">Binds 1 heme b (iron(II)-protoporphyrin IX) group per subunit.</text>
</comment>
<evidence type="ECO:0000256" key="3">
    <source>
        <dbReference type="ARBA" id="ARBA00022692"/>
    </source>
</evidence>
<protein>
    <recommendedName>
        <fullName evidence="7">Protein-methionine-sulfoxide reductase heme-binding subunit MsrQ</fullName>
    </recommendedName>
    <alternativeName>
        <fullName evidence="7">Flavocytochrome MsrQ</fullName>
    </alternativeName>
</protein>
<evidence type="ECO:0000256" key="2">
    <source>
        <dbReference type="ARBA" id="ARBA00022448"/>
    </source>
</evidence>
<dbReference type="Pfam" id="PF01794">
    <property type="entry name" value="Ferric_reduct"/>
    <property type="match status" value="1"/>
</dbReference>
<keyword evidence="2 7" id="KW-0813">Transport</keyword>
<keyword evidence="6 7" id="KW-0472">Membrane</keyword>
<comment type="caution">
    <text evidence="8">The sequence shown here is derived from an EMBL/GenBank/DDBJ whole genome shotgun (WGS) entry which is preliminary data.</text>
</comment>
<comment type="cofactor">
    <cofactor evidence="7">
        <name>FMN</name>
        <dbReference type="ChEBI" id="CHEBI:58210"/>
    </cofactor>
    <text evidence="7">Binds 1 FMN per subunit.</text>
</comment>
<feature type="transmembrane region" description="Helical" evidence="7">
    <location>
        <begin position="75"/>
        <end position="93"/>
    </location>
</feature>
<dbReference type="HAMAP" id="MF_01207">
    <property type="entry name" value="MsrQ"/>
    <property type="match status" value="1"/>
</dbReference>
<feature type="transmembrane region" description="Helical" evidence="7">
    <location>
        <begin position="105"/>
        <end position="124"/>
    </location>
</feature>
<evidence type="ECO:0000313" key="8">
    <source>
        <dbReference type="EMBL" id="PEH39842.1"/>
    </source>
</evidence>
<sequence length="229" mass="25763">MCARTSRRHAVDENLRLAASAGRAARASATPGWLRIAKPVVFLAGLFPLARLVVLGFTGGLGANPIEFVTRSTGLWTLVILCVTLAVTPLRRLTGINALLRLRRMIGLFAFFYALLHFTTYFWFDKWFDLPAILKDVFKRPFITVGFAAFLLLIPLALSSPRAAARRLGRHWQRLHRLIYAIAVLAILHFWWMRAGKHDLALPKLYGAIVLVLLGWRVVAALRARRRGV</sequence>
<accession>A0A2A7S8P5</accession>
<comment type="subunit">
    <text evidence="7">Heterodimer of a catalytic subunit (MsrP) and a heme-binding subunit (MsrQ).</text>
</comment>
<evidence type="ECO:0000256" key="6">
    <source>
        <dbReference type="ARBA" id="ARBA00023136"/>
    </source>
</evidence>
<keyword evidence="4 7" id="KW-1133">Transmembrane helix</keyword>
<dbReference type="InterPro" id="IPR022837">
    <property type="entry name" value="MsrQ-like"/>
</dbReference>